<dbReference type="Pfam" id="PF05163">
    <property type="entry name" value="DinB"/>
    <property type="match status" value="1"/>
</dbReference>
<dbReference type="GeneID" id="79868421"/>
<keyword evidence="5" id="KW-1185">Reference proteome</keyword>
<dbReference type="EMBL" id="MTLA01000005">
    <property type="protein sequence ID" value="OOP70282.1"/>
    <property type="molecule type" value="Genomic_DNA"/>
</dbReference>
<sequence length="167" mass="18954">MFQNVEGFLQMWKYEVMETQKVLDVLTDQSLQQEIAPGHWSLGRVAWHITTAIKVMGSQTGLQFDGPDKDFPVPESATYIADQYRKMGELFADAVNTQWTDSTLSEVHNVFGRDMSNGALLMFIIHHQIHHRGQLTVLMRQAGLTVPGVYGPSKEEWSKMGMEPPKM</sequence>
<dbReference type="GO" id="GO:0046872">
    <property type="term" value="F:metal ion binding"/>
    <property type="evidence" value="ECO:0007669"/>
    <property type="project" value="UniProtKB-KW"/>
</dbReference>
<dbReference type="InterPro" id="IPR034660">
    <property type="entry name" value="DinB/YfiT-like"/>
</dbReference>
<name>A0A8E2LGS3_9BACI</name>
<dbReference type="Proteomes" id="UP000189761">
    <property type="component" value="Unassembled WGS sequence"/>
</dbReference>
<feature type="binding site" evidence="3">
    <location>
        <position position="131"/>
    </location>
    <ligand>
        <name>a divalent metal cation</name>
        <dbReference type="ChEBI" id="CHEBI:60240"/>
    </ligand>
</feature>
<keyword evidence="2 3" id="KW-0479">Metal-binding</keyword>
<evidence type="ECO:0000313" key="5">
    <source>
        <dbReference type="Proteomes" id="UP000189761"/>
    </source>
</evidence>
<organism evidence="4 5">
    <name type="scientific">Heyndrickxia oleronia</name>
    <dbReference type="NCBI Taxonomy" id="38875"/>
    <lineage>
        <taxon>Bacteria</taxon>
        <taxon>Bacillati</taxon>
        <taxon>Bacillota</taxon>
        <taxon>Bacilli</taxon>
        <taxon>Bacillales</taxon>
        <taxon>Bacillaceae</taxon>
        <taxon>Heyndrickxia</taxon>
    </lineage>
</organism>
<dbReference type="RefSeq" id="WP_078109160.1">
    <property type="nucleotide sequence ID" value="NZ_BOQX01000004.1"/>
</dbReference>
<gene>
    <name evidence="4" type="ORF">BWZ43_00595</name>
</gene>
<evidence type="ECO:0000256" key="2">
    <source>
        <dbReference type="ARBA" id="ARBA00022723"/>
    </source>
</evidence>
<feature type="binding site" evidence="3">
    <location>
        <position position="48"/>
    </location>
    <ligand>
        <name>a divalent metal cation</name>
        <dbReference type="ChEBI" id="CHEBI:60240"/>
    </ligand>
</feature>
<dbReference type="SUPFAM" id="SSF109854">
    <property type="entry name" value="DinB/YfiT-like putative metalloenzymes"/>
    <property type="match status" value="1"/>
</dbReference>
<comment type="caution">
    <text evidence="4">The sequence shown here is derived from an EMBL/GenBank/DDBJ whole genome shotgun (WGS) entry which is preliminary data.</text>
</comment>
<protein>
    <submittedName>
        <fullName evidence="4">Uncharacterized protein</fullName>
    </submittedName>
</protein>
<dbReference type="AlphaFoldDB" id="A0A8E2LGS3"/>
<evidence type="ECO:0000256" key="1">
    <source>
        <dbReference type="ARBA" id="ARBA00008635"/>
    </source>
</evidence>
<comment type="similarity">
    <text evidence="1">Belongs to the DinB family.</text>
</comment>
<feature type="binding site" evidence="3">
    <location>
        <position position="127"/>
    </location>
    <ligand>
        <name>a divalent metal cation</name>
        <dbReference type="ChEBI" id="CHEBI:60240"/>
    </ligand>
</feature>
<dbReference type="InterPro" id="IPR007837">
    <property type="entry name" value="DinB"/>
</dbReference>
<accession>A0A8E2LGS3</accession>
<proteinExistence type="inferred from homology"/>
<evidence type="ECO:0000313" key="4">
    <source>
        <dbReference type="EMBL" id="OOP70282.1"/>
    </source>
</evidence>
<evidence type="ECO:0000256" key="3">
    <source>
        <dbReference type="PIRSR" id="PIRSR607837-1"/>
    </source>
</evidence>
<reference evidence="4 5" key="1">
    <citation type="submission" date="2017-01" db="EMBL/GenBank/DDBJ databases">
        <title>Draft genome sequence of Bacillus oleronius.</title>
        <authorList>
            <person name="Allam M."/>
        </authorList>
    </citation>
    <scope>NUCLEOTIDE SEQUENCE [LARGE SCALE GENOMIC DNA]</scope>
    <source>
        <strain evidence="4 5">DSM 9356</strain>
    </source>
</reference>
<dbReference type="Gene3D" id="1.20.120.450">
    <property type="entry name" value="dinb family like domain"/>
    <property type="match status" value="1"/>
</dbReference>